<feature type="coiled-coil region" evidence="1">
    <location>
        <begin position="17"/>
        <end position="44"/>
    </location>
</feature>
<dbReference type="Pfam" id="PF08929">
    <property type="entry name" value="PoNi_C"/>
    <property type="match status" value="1"/>
</dbReference>
<protein>
    <recommendedName>
        <fullName evidence="6">DUF1911 domain-containing protein</fullName>
    </recommendedName>
</protein>
<dbReference type="Pfam" id="PF08928">
    <property type="entry name" value="PoNi_N"/>
    <property type="match status" value="1"/>
</dbReference>
<dbReference type="EMBL" id="PRDG01000006">
    <property type="protein sequence ID" value="MBP2624209.1"/>
    <property type="molecule type" value="Genomic_DNA"/>
</dbReference>
<accession>A0ABS5B5X1</accession>
<feature type="domain" description="PoNi N-terminal" evidence="2">
    <location>
        <begin position="4"/>
        <end position="126"/>
    </location>
</feature>
<dbReference type="RefSeq" id="WP_209628984.1">
    <property type="nucleotide sequence ID" value="NZ_PRDG01000006.1"/>
</dbReference>
<dbReference type="SUPFAM" id="SSF140731">
    <property type="entry name" value="PA2201 C-terminal domain-like"/>
    <property type="match status" value="1"/>
</dbReference>
<evidence type="ECO:0008006" key="6">
    <source>
        <dbReference type="Google" id="ProtNLM"/>
    </source>
</evidence>
<feature type="domain" description="PoNi C-terminal" evidence="3">
    <location>
        <begin position="136"/>
        <end position="241"/>
    </location>
</feature>
<keyword evidence="1" id="KW-0175">Coiled coil</keyword>
<organism evidence="4 5">
    <name type="scientific">Streptococcus oricebi</name>
    <dbReference type="NCBI Taxonomy" id="1547447"/>
    <lineage>
        <taxon>Bacteria</taxon>
        <taxon>Bacillati</taxon>
        <taxon>Bacillota</taxon>
        <taxon>Bacilli</taxon>
        <taxon>Lactobacillales</taxon>
        <taxon>Streptococcaceae</taxon>
        <taxon>Streptococcus</taxon>
    </lineage>
</organism>
<dbReference type="Proteomes" id="UP001519296">
    <property type="component" value="Unassembled WGS sequence"/>
</dbReference>
<comment type="caution">
    <text evidence="4">The sequence shown here is derived from an EMBL/GenBank/DDBJ whole genome shotgun (WGS) entry which is preliminary data.</text>
</comment>
<evidence type="ECO:0000313" key="5">
    <source>
        <dbReference type="Proteomes" id="UP001519296"/>
    </source>
</evidence>
<dbReference type="Gene3D" id="1.10.3920.10">
    <property type="entry name" value="PA2201 C-terminal domain-like"/>
    <property type="match status" value="1"/>
</dbReference>
<dbReference type="InterPro" id="IPR015025">
    <property type="entry name" value="PoNi_C"/>
</dbReference>
<sequence>MKIRDRRSTEEKLVHSITIRKEFLNELQEEVQDLKEDLSAGIQKYKNPTEQVLKLTYNDISIYQLSILIGTYSAGYPLEIFKKEYLKFVDSLILIWESNSDYIEMIWALSIGILLDIDDEVFNKLVGLVRKDDPVDYLIDYLIHYRQPDWAIRDDFMFPMHYGTLQKVTETTTSEEATKLLVDYLAKEWYQGHRDSGWYDLHKANIDNYYGYWSFEAGAICKIMGLNPDDFKEVDYFPYDLVVEED</sequence>
<evidence type="ECO:0000259" key="3">
    <source>
        <dbReference type="Pfam" id="PF08929"/>
    </source>
</evidence>
<dbReference type="InterPro" id="IPR028983">
    <property type="entry name" value="PA2201-like_C"/>
</dbReference>
<proteinExistence type="predicted"/>
<reference evidence="4 5" key="1">
    <citation type="submission" date="2018-02" db="EMBL/GenBank/DDBJ databases">
        <title>Draft genome sequence of Streptococcus oricebi CCUG 70868T type strain.</title>
        <authorList>
            <person name="Mendez V."/>
            <person name="Salva-Serra F."/>
            <person name="Jaen-Luchoro D."/>
            <person name="Gonzales-Siles L."/>
            <person name="Karlsson R."/>
            <person name="Engstrom-Jakobsson H."/>
            <person name="Busquets A."/>
            <person name="Gomila M."/>
            <person name="Pineiro-Iglesias B."/>
            <person name="Bennasar-Figueras A."/>
            <person name="Seeger M."/>
            <person name="Moore E."/>
        </authorList>
    </citation>
    <scope>NUCLEOTIDE SEQUENCE [LARGE SCALE GENOMIC DNA]</scope>
    <source>
        <strain evidence="4 5">CCUG 70868</strain>
    </source>
</reference>
<gene>
    <name evidence="4" type="ORF">C4K46_09700</name>
</gene>
<evidence type="ECO:0000313" key="4">
    <source>
        <dbReference type="EMBL" id="MBP2624209.1"/>
    </source>
</evidence>
<dbReference type="InterPro" id="IPR015024">
    <property type="entry name" value="PoNi_N"/>
</dbReference>
<evidence type="ECO:0000259" key="2">
    <source>
        <dbReference type="Pfam" id="PF08928"/>
    </source>
</evidence>
<keyword evidence="5" id="KW-1185">Reference proteome</keyword>
<name>A0ABS5B5X1_9STRE</name>
<evidence type="ECO:0000256" key="1">
    <source>
        <dbReference type="SAM" id="Coils"/>
    </source>
</evidence>